<dbReference type="Pfam" id="PF00580">
    <property type="entry name" value="UvrD-helicase"/>
    <property type="match status" value="1"/>
</dbReference>
<dbReference type="InterPro" id="IPR027417">
    <property type="entry name" value="P-loop_NTPase"/>
</dbReference>
<dbReference type="PROSITE" id="PS51198">
    <property type="entry name" value="UVRD_HELICASE_ATP_BIND"/>
    <property type="match status" value="1"/>
</dbReference>
<name>A0ABX6JWP1_9MICO</name>
<dbReference type="Gene3D" id="3.40.50.300">
    <property type="entry name" value="P-loop containing nucleotide triphosphate hydrolases"/>
    <property type="match status" value="2"/>
</dbReference>
<comment type="catalytic activity">
    <reaction evidence="8">
        <text>ATP + H2O = ADP + phosphate + H(+)</text>
        <dbReference type="Rhea" id="RHEA:13065"/>
        <dbReference type="ChEBI" id="CHEBI:15377"/>
        <dbReference type="ChEBI" id="CHEBI:15378"/>
        <dbReference type="ChEBI" id="CHEBI:30616"/>
        <dbReference type="ChEBI" id="CHEBI:43474"/>
        <dbReference type="ChEBI" id="CHEBI:456216"/>
        <dbReference type="EC" id="5.6.2.4"/>
    </reaction>
</comment>
<dbReference type="RefSeq" id="WP_166330596.1">
    <property type="nucleotide sequence ID" value="NZ_CP049933.1"/>
</dbReference>
<dbReference type="EMBL" id="CP049933">
    <property type="protein sequence ID" value="QIM18726.1"/>
    <property type="molecule type" value="Genomic_DNA"/>
</dbReference>
<organism evidence="12 13">
    <name type="scientific">Leucobacter coleopterorum</name>
    <dbReference type="NCBI Taxonomy" id="2714933"/>
    <lineage>
        <taxon>Bacteria</taxon>
        <taxon>Bacillati</taxon>
        <taxon>Actinomycetota</taxon>
        <taxon>Actinomycetes</taxon>
        <taxon>Micrococcales</taxon>
        <taxon>Microbacteriaceae</taxon>
        <taxon>Leucobacter</taxon>
    </lineage>
</organism>
<gene>
    <name evidence="12" type="ORF">G7066_09110</name>
</gene>
<evidence type="ECO:0000259" key="11">
    <source>
        <dbReference type="PROSITE" id="PS51217"/>
    </source>
</evidence>
<dbReference type="PANTHER" id="PTHR11070:SF59">
    <property type="entry name" value="DNA 3'-5' HELICASE"/>
    <property type="match status" value="1"/>
</dbReference>
<evidence type="ECO:0000256" key="1">
    <source>
        <dbReference type="ARBA" id="ARBA00022741"/>
    </source>
</evidence>
<evidence type="ECO:0000256" key="7">
    <source>
        <dbReference type="ARBA" id="ARBA00034808"/>
    </source>
</evidence>
<keyword evidence="13" id="KW-1185">Reference proteome</keyword>
<evidence type="ECO:0000256" key="6">
    <source>
        <dbReference type="ARBA" id="ARBA00034617"/>
    </source>
</evidence>
<evidence type="ECO:0000256" key="9">
    <source>
        <dbReference type="PROSITE-ProRule" id="PRU00560"/>
    </source>
</evidence>
<dbReference type="SUPFAM" id="SSF52540">
    <property type="entry name" value="P-loop containing nucleoside triphosphate hydrolases"/>
    <property type="match status" value="1"/>
</dbReference>
<dbReference type="Gene3D" id="1.10.486.10">
    <property type="entry name" value="PCRA, domain 4"/>
    <property type="match status" value="1"/>
</dbReference>
<evidence type="ECO:0000313" key="12">
    <source>
        <dbReference type="EMBL" id="QIM18726.1"/>
    </source>
</evidence>
<sequence>MTHFDPSQMRVLALDPERHARILGAPGTGKTEVLVETFRRVLHLPGWDELDVLALAPNRLVASQLRPLLERSVGRAFGGTPVRTATSFAFALLNRAAAIEGKTAPRLLTGTVQDETIAAVVDGRLAAGEFSTAELVPEIVQSPTYRAELRELWRVLDDFGLTPQQLMTELKEVQQVSRREAHTRAPDVELANRWLETLSIIASVADRLAVERPTELSSSALLREATAALHGIAVAQGAGAKDSGRLRIPKLILVDDAQELGEGELALLAGCVRAGSAVWVFGDPDLATGTFQGERTRVLARLNAELERRGAFASPAQPEQCGVLSTVYRHNSELRGFVGELAARVGAVGAGEQRNAIAAESVSPDSDPDAVQFVVASSPAEQIGIIAHRLRARKLGLGRDEPVSWAEMAVICRTRGEAGRVARTLASHQVPTGVAAGGVILREHQIVRELIRLLQHALDISPLDPHEVLQLAGGVIGGLDPVAVRRLRGSLLLLGRQGVHASEGNEPLVEGFVAEAFTHPGEHPIVDSAGGRVLRKLGRTAAAGVRVRESGGTAREVLWALWEKTGLAERWQDDALEGRGVRSEEAHKSLDAVMGLFFALQRHEEQDSERPIQLLLKELLDSAIPEDSLAQRAEREAITVTTPQGAIGREFQIVVVIGTQDGSWPNLRARGSLLGAATLERWLRGEEAVAPSRKETIHDELRLLVHSCSRTRGELLVCAIADENHHPSAFFRFGERCLVTELPSARLTLRGATAQLRRGVTADPGDESSLRSLVALAAEGVPGAAPTTGMGYCLRAPPHHCMTSWPTPNCVCR</sequence>
<dbReference type="GO" id="GO:0004386">
    <property type="term" value="F:helicase activity"/>
    <property type="evidence" value="ECO:0007669"/>
    <property type="project" value="UniProtKB-KW"/>
</dbReference>
<accession>A0ABX6JWP1</accession>
<protein>
    <recommendedName>
        <fullName evidence="7">DNA 3'-5' helicase</fullName>
        <ecNumber evidence="7">5.6.2.4</ecNumber>
    </recommendedName>
</protein>
<evidence type="ECO:0000256" key="8">
    <source>
        <dbReference type="ARBA" id="ARBA00048988"/>
    </source>
</evidence>
<keyword evidence="1 9" id="KW-0547">Nucleotide-binding</keyword>
<reference evidence="12 13" key="1">
    <citation type="submission" date="2020-03" db="EMBL/GenBank/DDBJ databases">
        <title>Leucobacter sp. nov., isolated from beetles.</title>
        <authorList>
            <person name="Hyun D.-W."/>
            <person name="Bae J.-W."/>
        </authorList>
    </citation>
    <scope>NUCLEOTIDE SEQUENCE [LARGE SCALE GENOMIC DNA]</scope>
    <source>
        <strain evidence="12 13">HDW9A</strain>
    </source>
</reference>
<feature type="domain" description="UvrD-like helicase C-terminal" evidence="11">
    <location>
        <begin position="340"/>
        <end position="648"/>
    </location>
</feature>
<keyword evidence="4 9" id="KW-0067">ATP-binding</keyword>
<dbReference type="EC" id="5.6.2.4" evidence="7"/>
<dbReference type="InterPro" id="IPR000212">
    <property type="entry name" value="DNA_helicase_UvrD/REP"/>
</dbReference>
<evidence type="ECO:0000256" key="4">
    <source>
        <dbReference type="ARBA" id="ARBA00022840"/>
    </source>
</evidence>
<keyword evidence="3 9" id="KW-0347">Helicase</keyword>
<feature type="binding site" evidence="9">
    <location>
        <begin position="24"/>
        <end position="31"/>
    </location>
    <ligand>
        <name>ATP</name>
        <dbReference type="ChEBI" id="CHEBI:30616"/>
    </ligand>
</feature>
<evidence type="ECO:0000256" key="5">
    <source>
        <dbReference type="ARBA" id="ARBA00023235"/>
    </source>
</evidence>
<dbReference type="InterPro" id="IPR014016">
    <property type="entry name" value="UvrD-like_ATP-bd"/>
</dbReference>
<dbReference type="PROSITE" id="PS51217">
    <property type="entry name" value="UVRD_HELICASE_CTER"/>
    <property type="match status" value="1"/>
</dbReference>
<proteinExistence type="predicted"/>
<evidence type="ECO:0000259" key="10">
    <source>
        <dbReference type="PROSITE" id="PS51198"/>
    </source>
</evidence>
<feature type="domain" description="UvrD-like helicase ATP-binding" evidence="10">
    <location>
        <begin position="3"/>
        <end position="331"/>
    </location>
</feature>
<dbReference type="InterPro" id="IPR014017">
    <property type="entry name" value="DNA_helicase_UvrD-like_C"/>
</dbReference>
<evidence type="ECO:0000256" key="3">
    <source>
        <dbReference type="ARBA" id="ARBA00022806"/>
    </source>
</evidence>
<evidence type="ECO:0000313" key="13">
    <source>
        <dbReference type="Proteomes" id="UP000503441"/>
    </source>
</evidence>
<evidence type="ECO:0000256" key="2">
    <source>
        <dbReference type="ARBA" id="ARBA00022801"/>
    </source>
</evidence>
<comment type="catalytic activity">
    <reaction evidence="6">
        <text>Couples ATP hydrolysis with the unwinding of duplex DNA by translocating in the 3'-5' direction.</text>
        <dbReference type="EC" id="5.6.2.4"/>
    </reaction>
</comment>
<keyword evidence="2 9" id="KW-0378">Hydrolase</keyword>
<dbReference type="PANTHER" id="PTHR11070">
    <property type="entry name" value="UVRD / RECB / PCRA DNA HELICASE FAMILY MEMBER"/>
    <property type="match status" value="1"/>
</dbReference>
<keyword evidence="5" id="KW-0413">Isomerase</keyword>
<dbReference type="Proteomes" id="UP000503441">
    <property type="component" value="Chromosome"/>
</dbReference>